<feature type="compositionally biased region" description="Basic and acidic residues" evidence="21">
    <location>
        <begin position="1"/>
        <end position="10"/>
    </location>
</feature>
<evidence type="ECO:0000256" key="17">
    <source>
        <dbReference type="ARBA" id="ARBA00056226"/>
    </source>
</evidence>
<dbReference type="FunFam" id="3.40.1350.10:FF:000004">
    <property type="entry name" value="Fanconi-associated nuclease"/>
    <property type="match status" value="1"/>
</dbReference>
<dbReference type="InterPro" id="IPR011856">
    <property type="entry name" value="tRNA_endonuc-like_dom_sf"/>
</dbReference>
<evidence type="ECO:0000256" key="5">
    <source>
        <dbReference type="ARBA" id="ARBA00022723"/>
    </source>
</evidence>
<dbReference type="GO" id="GO:0005929">
    <property type="term" value="C:cilium"/>
    <property type="evidence" value="ECO:0007669"/>
    <property type="project" value="Ensembl"/>
</dbReference>
<organism evidence="23 24">
    <name type="scientific">Prolemur simus</name>
    <name type="common">Greater bamboo lemur</name>
    <name type="synonym">Hapalemur simus</name>
    <dbReference type="NCBI Taxonomy" id="1328070"/>
    <lineage>
        <taxon>Eukaryota</taxon>
        <taxon>Metazoa</taxon>
        <taxon>Chordata</taxon>
        <taxon>Craniata</taxon>
        <taxon>Vertebrata</taxon>
        <taxon>Euteleostomi</taxon>
        <taxon>Mammalia</taxon>
        <taxon>Eutheria</taxon>
        <taxon>Euarchontoglires</taxon>
        <taxon>Primates</taxon>
        <taxon>Strepsirrhini</taxon>
        <taxon>Lemuriformes</taxon>
        <taxon>Lemuridae</taxon>
        <taxon>Prolemur</taxon>
    </lineage>
</organism>
<dbReference type="InterPro" id="IPR049138">
    <property type="entry name" value="Fan1_SAP_met"/>
</dbReference>
<dbReference type="CDD" id="cd22326">
    <property type="entry name" value="FAN1-like"/>
    <property type="match status" value="1"/>
</dbReference>
<evidence type="ECO:0000256" key="11">
    <source>
        <dbReference type="ARBA" id="ARBA00022839"/>
    </source>
</evidence>
<dbReference type="Pfam" id="PF21170">
    <property type="entry name" value="FAN1_TPR"/>
    <property type="match status" value="1"/>
</dbReference>
<accession>A0A8C8Z2Z7</accession>
<dbReference type="Pfam" id="PF21315">
    <property type="entry name" value="FAN1_HTH"/>
    <property type="match status" value="1"/>
</dbReference>
<evidence type="ECO:0000256" key="20">
    <source>
        <dbReference type="RuleBase" id="RU365033"/>
    </source>
</evidence>
<dbReference type="GO" id="GO:0140036">
    <property type="term" value="F:ubiquitin-modified protein reader activity"/>
    <property type="evidence" value="ECO:0007669"/>
    <property type="project" value="Ensembl"/>
</dbReference>
<dbReference type="EC" id="3.1.4.1" evidence="20"/>
<evidence type="ECO:0000256" key="21">
    <source>
        <dbReference type="SAM" id="MobiDB-lite"/>
    </source>
</evidence>
<reference evidence="23" key="1">
    <citation type="submission" date="2025-08" db="UniProtKB">
        <authorList>
            <consortium name="Ensembl"/>
        </authorList>
    </citation>
    <scope>IDENTIFICATION</scope>
</reference>
<dbReference type="GO" id="GO:0000724">
    <property type="term" value="P:double-strand break repair via homologous recombination"/>
    <property type="evidence" value="ECO:0007669"/>
    <property type="project" value="Ensembl"/>
</dbReference>
<dbReference type="InterPro" id="IPR006642">
    <property type="entry name" value="Rad18_UBZ4"/>
</dbReference>
<dbReference type="InterPro" id="IPR049126">
    <property type="entry name" value="FAN1-like_TPR"/>
</dbReference>
<dbReference type="GO" id="GO:0017108">
    <property type="term" value="F:5'-flap endonuclease activity"/>
    <property type="evidence" value="ECO:0007669"/>
    <property type="project" value="Ensembl"/>
</dbReference>
<evidence type="ECO:0000256" key="18">
    <source>
        <dbReference type="ARBA" id="ARBA00064222"/>
    </source>
</evidence>
<keyword evidence="8 19" id="KW-0863">Zinc-finger</keyword>
<evidence type="ECO:0000256" key="7">
    <source>
        <dbReference type="ARBA" id="ARBA00022763"/>
    </source>
</evidence>
<keyword evidence="6" id="KW-0255">Endonuclease</keyword>
<feature type="compositionally biased region" description="Basic residues" evidence="21">
    <location>
        <begin position="11"/>
        <end position="24"/>
    </location>
</feature>
<dbReference type="Ensembl" id="ENSPSMT00000010681.1">
    <property type="protein sequence ID" value="ENSPSMP00000009105.1"/>
    <property type="gene ID" value="ENSPSMG00000006644.1"/>
</dbReference>
<dbReference type="GO" id="GO:0036297">
    <property type="term" value="P:interstrand cross-link repair"/>
    <property type="evidence" value="ECO:0007669"/>
    <property type="project" value="Ensembl"/>
</dbReference>
<keyword evidence="16 20" id="KW-0539">Nucleus</keyword>
<keyword evidence="13" id="KW-0175">Coiled coil</keyword>
<dbReference type="InterPro" id="IPR014883">
    <property type="entry name" value="VRR_NUC"/>
</dbReference>
<evidence type="ECO:0000256" key="13">
    <source>
        <dbReference type="ARBA" id="ARBA00023054"/>
    </source>
</evidence>
<name>A0A8C8Z2Z7_PROSS</name>
<evidence type="ECO:0000256" key="14">
    <source>
        <dbReference type="ARBA" id="ARBA00023204"/>
    </source>
</evidence>
<reference evidence="23" key="2">
    <citation type="submission" date="2025-09" db="UniProtKB">
        <authorList>
            <consortium name="Ensembl"/>
        </authorList>
    </citation>
    <scope>IDENTIFICATION</scope>
</reference>
<dbReference type="SMART" id="SM00990">
    <property type="entry name" value="VRR_NUC"/>
    <property type="match status" value="1"/>
</dbReference>
<dbReference type="Pfam" id="PF08774">
    <property type="entry name" value="VRR_NUC"/>
    <property type="match status" value="1"/>
</dbReference>
<dbReference type="GO" id="GO:0004528">
    <property type="term" value="F:phosphodiesterase I activity"/>
    <property type="evidence" value="ECO:0007669"/>
    <property type="project" value="UniProtKB-EC"/>
</dbReference>
<evidence type="ECO:0000313" key="23">
    <source>
        <dbReference type="Ensembl" id="ENSPSMP00000009105.1"/>
    </source>
</evidence>
<evidence type="ECO:0000313" key="24">
    <source>
        <dbReference type="Proteomes" id="UP000694414"/>
    </source>
</evidence>
<dbReference type="InterPro" id="IPR033315">
    <property type="entry name" value="Fan1-like"/>
</dbReference>
<sequence length="1023" mass="114530">MMSEGKSPDKKRPRRSLSISKTKKKSSNSIISFFNNAPPAKLACPICSKMVPRYELNRHLDEMCANNDDVQVDPVQVGLKNSNMSTVDLTNIVLEDVTPKKSSPRKTDLIPGQSDSAKMGIKQQTSPYFKSTCGLVCKNQDELRNHSVKIISLGSLSSKLSRKYTKARKSIDKNEEFASPSPQSYDSTVVKSLVDNCSETEDNDQILENSSQKENMFTCDSPKEESVPEHIVRGSKIKEAESQKECGKSALTPGFSDNAPMLFAPDLTLGNKLKCPSEDSLVRQESIKGVDGKGVEKREACSCEEVKMTVASEAETRLSHSEVNSHSSTNDASKWSNIQELPLKGDSNLKNEITCSIPLLQESSCDGPGQTTQMPPSHPYYLRSFLVVLKAVLENEDDLMLFDEQEKGIVTKFYQLSANGQKLYVRLFQRKLSWIKMNKIEYEEIAPDLTPVIEELKHTGFLQTESELQELSEVLELLSAPELKSLAKTFHLVNPTGQKQQLMDAFLKLAKQRSVFTWGKNQPGIGAVILKRAKDMAGQSLRLCKGPRAVFSRILLLFSLTDSTEDEDAACGGQGQLSTVLLVNLGRVAFPSYTISRKTQIFQDREDLIRYAAAVHMLNDISTAMANGNWEEAKELSQCAKKDWNKLKNHPSLRYHEDLPLFLRCFTVGWIYTRILSRTVEILQRIHMYEEAVKELESLLSQRIYCPDSRGRWWDRLALNLHQHLKRLEPAIKCILEGLADPEVRTGHRLSLYQRAVRLRESPSCKKYKHLFHQLPEITVEDVRHVTITGRLCPQRGMGKSVFVMEAGAAAAPATVLCSVEELALAYYRRSGFDQGIHGEGSTFCTLYGLLLWDIIFMDGIPDVFRNACQAFPLDLCTDSFFTSRGPALEARLQLIHDASAESLRAWVAAVWQAQEGRMASLVSWDRFASLEQAQDLVSCLGGPVLSGVCRRLAADFRHCRGGLPDLVVWNSQNHCFKLVEVKGPNDRLSHKQMIWLDELQKLGAEVEVCHVVAVGAKSKGLS</sequence>
<evidence type="ECO:0000256" key="4">
    <source>
        <dbReference type="ARBA" id="ARBA00022722"/>
    </source>
</evidence>
<comment type="similarity">
    <text evidence="3 20">Belongs to the FAN1 family.</text>
</comment>
<dbReference type="PROSITE" id="PS51908">
    <property type="entry name" value="ZF_UBZ4"/>
    <property type="match status" value="1"/>
</dbReference>
<dbReference type="SMART" id="SM00734">
    <property type="entry name" value="ZnF_Rad18"/>
    <property type="match status" value="1"/>
</dbReference>
<keyword evidence="10" id="KW-0862">Zinc</keyword>
<dbReference type="Gene3D" id="3.30.160.60">
    <property type="entry name" value="Classic Zinc Finger"/>
    <property type="match status" value="1"/>
</dbReference>
<dbReference type="Pfam" id="PF21169">
    <property type="entry name" value="Fan1_SAP"/>
    <property type="match status" value="1"/>
</dbReference>
<comment type="function">
    <text evidence="20">Nuclease required for the repair of DNA interstrand cross-links (ICL). Acts as a 5'-3' exonuclease that anchors at a cut end of DNA and cleaves DNA successively at every third nucleotide, allowing to excise an ICL from one strand through flanking incisions.</text>
</comment>
<feature type="region of interest" description="Disordered" evidence="21">
    <location>
        <begin position="1"/>
        <end position="24"/>
    </location>
</feature>
<keyword evidence="14 19" id="KW-0234">DNA repair</keyword>
<dbReference type="PANTHER" id="PTHR15749:SF4">
    <property type="entry name" value="FANCONI-ASSOCIATED NUCLEASE 1"/>
    <property type="match status" value="1"/>
</dbReference>
<dbReference type="GO" id="GO:0070336">
    <property type="term" value="F:flap-structured DNA binding"/>
    <property type="evidence" value="ECO:0007669"/>
    <property type="project" value="Ensembl"/>
</dbReference>
<dbReference type="GO" id="GO:0045171">
    <property type="term" value="C:intercellular bridge"/>
    <property type="evidence" value="ECO:0007669"/>
    <property type="project" value="Ensembl"/>
</dbReference>
<evidence type="ECO:0000256" key="6">
    <source>
        <dbReference type="ARBA" id="ARBA00022759"/>
    </source>
</evidence>
<comment type="function">
    <text evidence="17">Nuclease required for the repair of DNA interstrand cross-links (ICL) recruited at sites of DNA damage by monoubiquitinated FANCD2. Specifically involved in repair of ICL-induced DNA breaks by being required for efficient homologous recombination, probably in the resolution of homologous recombination intermediates. Not involved in DNA double-strand breaks resection. Acts as a 5'-3' exonuclease that anchors at a cut end of DNA and cleaves DNA successively at every third nucleotide, allowing to excise an ICL from one strand through flanking incisions. Probably keeps excising with 3'-flap annealing until it reaches and unhooks the ICL. Acts at sites that have a 5'-terminal phosphate anchor at a nick or a 1- or 2-nucleotide flap and is augmented by a 3' flap. Also has endonuclease activity toward 5'-flaps.</text>
</comment>
<evidence type="ECO:0000256" key="10">
    <source>
        <dbReference type="ARBA" id="ARBA00022833"/>
    </source>
</evidence>
<evidence type="ECO:0000256" key="19">
    <source>
        <dbReference type="PROSITE-ProRule" id="PRU01256"/>
    </source>
</evidence>
<dbReference type="GO" id="GO:0008409">
    <property type="term" value="F:5'-3' exonuclease activity"/>
    <property type="evidence" value="ECO:0007669"/>
    <property type="project" value="Ensembl"/>
</dbReference>
<dbReference type="InterPro" id="IPR049132">
    <property type="entry name" value="FAN1-like_euk"/>
</dbReference>
<evidence type="ECO:0000256" key="8">
    <source>
        <dbReference type="ARBA" id="ARBA00022771"/>
    </source>
</evidence>
<keyword evidence="7 19" id="KW-0227">DNA damage</keyword>
<keyword evidence="11" id="KW-0269">Exonuclease</keyword>
<protein>
    <recommendedName>
        <fullName evidence="20">Fanconi-associated nuclease</fullName>
        <ecNumber evidence="20">3.1.4.1</ecNumber>
    </recommendedName>
</protein>
<evidence type="ECO:0000256" key="12">
    <source>
        <dbReference type="ARBA" id="ARBA00022842"/>
    </source>
</evidence>
<keyword evidence="5 20" id="KW-0479">Metal-binding</keyword>
<proteinExistence type="inferred from homology"/>
<comment type="subunit">
    <text evidence="18">Interacts with FANCD2 (when monoubiquitinated). Interacts with FANCI, MLH1, MLH3 and PMS2.</text>
</comment>
<keyword evidence="12 20" id="KW-0460">Magnesium</keyword>
<comment type="cofactor">
    <cofactor evidence="20">
        <name>Mg(2+)</name>
        <dbReference type="ChEBI" id="CHEBI:18420"/>
    </cofactor>
    <cofactor evidence="20">
        <name>Mn(2+)</name>
        <dbReference type="ChEBI" id="CHEBI:29035"/>
    </cofactor>
</comment>
<dbReference type="AlphaFoldDB" id="A0A8C8Z2Z7"/>
<keyword evidence="4 20" id="KW-0540">Nuclease</keyword>
<keyword evidence="9 20" id="KW-0378">Hydrolase</keyword>
<evidence type="ECO:0000256" key="1">
    <source>
        <dbReference type="ARBA" id="ARBA00000983"/>
    </source>
</evidence>
<dbReference type="Gene3D" id="3.40.1350.10">
    <property type="match status" value="1"/>
</dbReference>
<dbReference type="Proteomes" id="UP000694414">
    <property type="component" value="Unplaced"/>
</dbReference>
<evidence type="ECO:0000256" key="2">
    <source>
        <dbReference type="ARBA" id="ARBA00004123"/>
    </source>
</evidence>
<dbReference type="GO" id="GO:0005654">
    <property type="term" value="C:nucleoplasm"/>
    <property type="evidence" value="ECO:0007669"/>
    <property type="project" value="Ensembl"/>
</dbReference>
<evidence type="ECO:0000256" key="9">
    <source>
        <dbReference type="ARBA" id="ARBA00022801"/>
    </source>
</evidence>
<keyword evidence="15 20" id="KW-0464">Manganese</keyword>
<evidence type="ECO:0000256" key="16">
    <source>
        <dbReference type="ARBA" id="ARBA00023242"/>
    </source>
</evidence>
<dbReference type="GeneTree" id="ENSGT00390000018637"/>
<evidence type="ECO:0000259" key="22">
    <source>
        <dbReference type="PROSITE" id="PS51908"/>
    </source>
</evidence>
<feature type="domain" description="UBZ4-type" evidence="22">
    <location>
        <begin position="41"/>
        <end position="69"/>
    </location>
</feature>
<evidence type="ECO:0000256" key="3">
    <source>
        <dbReference type="ARBA" id="ARBA00005533"/>
    </source>
</evidence>
<gene>
    <name evidence="23" type="primary">FAN1</name>
</gene>
<dbReference type="GO" id="GO:0006289">
    <property type="term" value="P:nucleotide-excision repair"/>
    <property type="evidence" value="ECO:0007669"/>
    <property type="project" value="Ensembl"/>
</dbReference>
<comment type="subcellular location">
    <subcellularLocation>
        <location evidence="2 20">Nucleus</location>
    </subcellularLocation>
</comment>
<dbReference type="GO" id="GO:0005829">
    <property type="term" value="C:cytosol"/>
    <property type="evidence" value="ECO:0007669"/>
    <property type="project" value="Ensembl"/>
</dbReference>
<dbReference type="FunFam" id="3.30.160.60:FF:001796">
    <property type="entry name" value="Fanconi-associated nuclease"/>
    <property type="match status" value="1"/>
</dbReference>
<evidence type="ECO:0000256" key="15">
    <source>
        <dbReference type="ARBA" id="ARBA00023211"/>
    </source>
</evidence>
<dbReference type="InterPro" id="IPR049125">
    <property type="entry name" value="FAN1-like_WH"/>
</dbReference>
<keyword evidence="24" id="KW-1185">Reference proteome</keyword>
<dbReference type="PANTHER" id="PTHR15749">
    <property type="entry name" value="FANCONI-ASSOCIATED NUCLEASE 1"/>
    <property type="match status" value="1"/>
</dbReference>
<dbReference type="GO" id="GO:0008270">
    <property type="term" value="F:zinc ion binding"/>
    <property type="evidence" value="ECO:0007669"/>
    <property type="project" value="UniProtKB-KW"/>
</dbReference>
<comment type="catalytic activity">
    <reaction evidence="1 20">
        <text>Hydrolytically removes 5'-nucleotides successively from the 3'-hydroxy termini of 3'-hydroxy-terminated oligonucleotides.</text>
        <dbReference type="EC" id="3.1.4.1"/>
    </reaction>
</comment>